<keyword evidence="3" id="KW-0813">Transport</keyword>
<dbReference type="NCBIfam" id="TIGR01352">
    <property type="entry name" value="tonB_Cterm"/>
    <property type="match status" value="1"/>
</dbReference>
<protein>
    <submittedName>
        <fullName evidence="12">TonB family protein</fullName>
    </submittedName>
</protein>
<evidence type="ECO:0000256" key="3">
    <source>
        <dbReference type="ARBA" id="ARBA00022448"/>
    </source>
</evidence>
<dbReference type="InterPro" id="IPR006260">
    <property type="entry name" value="TonB/TolA_C"/>
</dbReference>
<feature type="domain" description="TonB C-terminal" evidence="11">
    <location>
        <begin position="50"/>
        <end position="140"/>
    </location>
</feature>
<keyword evidence="6" id="KW-0812">Transmembrane</keyword>
<keyword evidence="13" id="KW-1185">Reference proteome</keyword>
<evidence type="ECO:0000256" key="2">
    <source>
        <dbReference type="ARBA" id="ARBA00006555"/>
    </source>
</evidence>
<dbReference type="GO" id="GO:0015031">
    <property type="term" value="P:protein transport"/>
    <property type="evidence" value="ECO:0007669"/>
    <property type="project" value="UniProtKB-KW"/>
</dbReference>
<dbReference type="EMBL" id="SNYL01000002">
    <property type="protein sequence ID" value="TDQ44711.1"/>
    <property type="molecule type" value="Genomic_DNA"/>
</dbReference>
<dbReference type="Proteomes" id="UP000295510">
    <property type="component" value="Unassembled WGS sequence"/>
</dbReference>
<feature type="compositionally biased region" description="Low complexity" evidence="10">
    <location>
        <begin position="1"/>
        <end position="37"/>
    </location>
</feature>
<dbReference type="PROSITE" id="PS52015">
    <property type="entry name" value="TONB_CTD"/>
    <property type="match status" value="1"/>
</dbReference>
<evidence type="ECO:0000256" key="5">
    <source>
        <dbReference type="ARBA" id="ARBA00022519"/>
    </source>
</evidence>
<keyword evidence="8" id="KW-1133">Transmembrane helix</keyword>
<name>A0A4R6UDE7_9BURK</name>
<comment type="caution">
    <text evidence="12">The sequence shown here is derived from an EMBL/GenBank/DDBJ whole genome shotgun (WGS) entry which is preliminary data.</text>
</comment>
<evidence type="ECO:0000256" key="1">
    <source>
        <dbReference type="ARBA" id="ARBA00004383"/>
    </source>
</evidence>
<organism evidence="12 13">
    <name type="scientific">Tepidicella xavieri</name>
    <dbReference type="NCBI Taxonomy" id="360241"/>
    <lineage>
        <taxon>Bacteria</taxon>
        <taxon>Pseudomonadati</taxon>
        <taxon>Pseudomonadota</taxon>
        <taxon>Betaproteobacteria</taxon>
        <taxon>Burkholderiales</taxon>
        <taxon>Tepidicella</taxon>
    </lineage>
</organism>
<dbReference type="Gene3D" id="3.30.1150.10">
    <property type="match status" value="1"/>
</dbReference>
<feature type="region of interest" description="Disordered" evidence="10">
    <location>
        <begin position="1"/>
        <end position="70"/>
    </location>
</feature>
<evidence type="ECO:0000256" key="4">
    <source>
        <dbReference type="ARBA" id="ARBA00022475"/>
    </source>
</evidence>
<keyword evidence="7" id="KW-0653">Protein transport</keyword>
<keyword evidence="9" id="KW-0472">Membrane</keyword>
<dbReference type="SUPFAM" id="SSF74653">
    <property type="entry name" value="TolA/TonB C-terminal domain"/>
    <property type="match status" value="1"/>
</dbReference>
<gene>
    <name evidence="12" type="ORF">DFR43_10250</name>
</gene>
<evidence type="ECO:0000256" key="10">
    <source>
        <dbReference type="SAM" id="MobiDB-lite"/>
    </source>
</evidence>
<accession>A0A4R6UDE7</accession>
<keyword evidence="5" id="KW-0997">Cell inner membrane</keyword>
<evidence type="ECO:0000256" key="6">
    <source>
        <dbReference type="ARBA" id="ARBA00022692"/>
    </source>
</evidence>
<evidence type="ECO:0000259" key="11">
    <source>
        <dbReference type="PROSITE" id="PS52015"/>
    </source>
</evidence>
<dbReference type="Pfam" id="PF03544">
    <property type="entry name" value="TonB_C"/>
    <property type="match status" value="1"/>
</dbReference>
<sequence length="140" mass="14696">MAVESTPSASPAPSNAASATATTSATSSATLVSASAPSGPPGPPAPRIELPSASARYLNNPPPRYPPLSRRLGEQGKVVLRVRIEVDGTASQAEIHTSSGYARLDQTALQTVLTWRYVPGTRNGVPEAMWFNIPINFVLE</sequence>
<proteinExistence type="inferred from homology"/>
<dbReference type="PANTHER" id="PTHR33446">
    <property type="entry name" value="PROTEIN TONB-RELATED"/>
    <property type="match status" value="1"/>
</dbReference>
<evidence type="ECO:0000313" key="12">
    <source>
        <dbReference type="EMBL" id="TDQ44711.1"/>
    </source>
</evidence>
<dbReference type="InterPro" id="IPR051045">
    <property type="entry name" value="TonB-dependent_transducer"/>
</dbReference>
<evidence type="ECO:0000256" key="9">
    <source>
        <dbReference type="ARBA" id="ARBA00023136"/>
    </source>
</evidence>
<dbReference type="InterPro" id="IPR037682">
    <property type="entry name" value="TonB_C"/>
</dbReference>
<evidence type="ECO:0000256" key="8">
    <source>
        <dbReference type="ARBA" id="ARBA00022989"/>
    </source>
</evidence>
<comment type="similarity">
    <text evidence="2">Belongs to the TonB family.</text>
</comment>
<reference evidence="12 13" key="1">
    <citation type="submission" date="2019-03" db="EMBL/GenBank/DDBJ databases">
        <title>Genomic Encyclopedia of Type Strains, Phase IV (KMG-IV): sequencing the most valuable type-strain genomes for metagenomic binning, comparative biology and taxonomic classification.</title>
        <authorList>
            <person name="Goeker M."/>
        </authorList>
    </citation>
    <scope>NUCLEOTIDE SEQUENCE [LARGE SCALE GENOMIC DNA]</scope>
    <source>
        <strain evidence="12 13">DSM 19605</strain>
    </source>
</reference>
<evidence type="ECO:0000313" key="13">
    <source>
        <dbReference type="Proteomes" id="UP000295510"/>
    </source>
</evidence>
<dbReference type="AlphaFoldDB" id="A0A4R6UDE7"/>
<dbReference type="GO" id="GO:0098797">
    <property type="term" value="C:plasma membrane protein complex"/>
    <property type="evidence" value="ECO:0007669"/>
    <property type="project" value="TreeGrafter"/>
</dbReference>
<dbReference type="PANTHER" id="PTHR33446:SF2">
    <property type="entry name" value="PROTEIN TONB"/>
    <property type="match status" value="1"/>
</dbReference>
<evidence type="ECO:0000256" key="7">
    <source>
        <dbReference type="ARBA" id="ARBA00022927"/>
    </source>
</evidence>
<comment type="subcellular location">
    <subcellularLocation>
        <location evidence="1">Cell inner membrane</location>
        <topology evidence="1">Single-pass membrane protein</topology>
        <orientation evidence="1">Periplasmic side</orientation>
    </subcellularLocation>
</comment>
<keyword evidence="4" id="KW-1003">Cell membrane</keyword>
<dbReference type="GO" id="GO:0031992">
    <property type="term" value="F:energy transducer activity"/>
    <property type="evidence" value="ECO:0007669"/>
    <property type="project" value="TreeGrafter"/>
</dbReference>
<dbReference type="GO" id="GO:0055085">
    <property type="term" value="P:transmembrane transport"/>
    <property type="evidence" value="ECO:0007669"/>
    <property type="project" value="InterPro"/>
</dbReference>